<evidence type="ECO:0000313" key="6">
    <source>
        <dbReference type="EMBL" id="KAK3084490.1"/>
    </source>
</evidence>
<evidence type="ECO:0000256" key="4">
    <source>
        <dbReference type="SAM" id="MobiDB-lite"/>
    </source>
</evidence>
<feature type="compositionally biased region" description="Basic and acidic residues" evidence="4">
    <location>
        <begin position="392"/>
        <end position="503"/>
    </location>
</feature>
<evidence type="ECO:0000256" key="3">
    <source>
        <dbReference type="PROSITE-ProRule" id="PRU00175"/>
    </source>
</evidence>
<gene>
    <name evidence="6" type="ORF">FSP39_014309</name>
</gene>
<proteinExistence type="predicted"/>
<reference evidence="6" key="1">
    <citation type="submission" date="2019-08" db="EMBL/GenBank/DDBJ databases">
        <title>The improved chromosome-level genome for the pearl oyster Pinctada fucata martensii using PacBio sequencing and Hi-C.</title>
        <authorList>
            <person name="Zheng Z."/>
        </authorList>
    </citation>
    <scope>NUCLEOTIDE SEQUENCE</scope>
    <source>
        <strain evidence="6">ZZ-2019</strain>
        <tissue evidence="6">Adductor muscle</tissue>
    </source>
</reference>
<name>A0AA88XFQ4_PINIB</name>
<dbReference type="InterPro" id="IPR051073">
    <property type="entry name" value="ZNRF3_Arkadia_E3_ligases"/>
</dbReference>
<accession>A0AA88XFQ4</accession>
<dbReference type="Proteomes" id="UP001186944">
    <property type="component" value="Unassembled WGS sequence"/>
</dbReference>
<dbReference type="EMBL" id="VSWD01000013">
    <property type="protein sequence ID" value="KAK3084490.1"/>
    <property type="molecule type" value="Genomic_DNA"/>
</dbReference>
<dbReference type="GO" id="GO:0008270">
    <property type="term" value="F:zinc ion binding"/>
    <property type="evidence" value="ECO:0007669"/>
    <property type="project" value="UniProtKB-KW"/>
</dbReference>
<organism evidence="6 7">
    <name type="scientific">Pinctada imbricata</name>
    <name type="common">Atlantic pearl-oyster</name>
    <name type="synonym">Pinctada martensii</name>
    <dbReference type="NCBI Taxonomy" id="66713"/>
    <lineage>
        <taxon>Eukaryota</taxon>
        <taxon>Metazoa</taxon>
        <taxon>Spiralia</taxon>
        <taxon>Lophotrochozoa</taxon>
        <taxon>Mollusca</taxon>
        <taxon>Bivalvia</taxon>
        <taxon>Autobranchia</taxon>
        <taxon>Pteriomorphia</taxon>
        <taxon>Pterioida</taxon>
        <taxon>Pterioidea</taxon>
        <taxon>Pteriidae</taxon>
        <taxon>Pinctada</taxon>
    </lineage>
</organism>
<dbReference type="AlphaFoldDB" id="A0AA88XFQ4"/>
<evidence type="ECO:0000313" key="7">
    <source>
        <dbReference type="Proteomes" id="UP001186944"/>
    </source>
</evidence>
<dbReference type="PANTHER" id="PTHR16200">
    <property type="entry name" value="RING ZINC FINGER"/>
    <property type="match status" value="1"/>
</dbReference>
<evidence type="ECO:0000259" key="5">
    <source>
        <dbReference type="PROSITE" id="PS50089"/>
    </source>
</evidence>
<dbReference type="Pfam" id="PF13639">
    <property type="entry name" value="zf-RING_2"/>
    <property type="match status" value="1"/>
</dbReference>
<evidence type="ECO:0000256" key="1">
    <source>
        <dbReference type="ARBA" id="ARBA00022771"/>
    </source>
</evidence>
<dbReference type="InterPro" id="IPR013083">
    <property type="entry name" value="Znf_RING/FYVE/PHD"/>
</dbReference>
<comment type="caution">
    <text evidence="6">The sequence shown here is derived from an EMBL/GenBank/DDBJ whole genome shotgun (WGS) entry which is preliminary data.</text>
</comment>
<dbReference type="PROSITE" id="PS50089">
    <property type="entry name" value="ZF_RING_2"/>
    <property type="match status" value="1"/>
</dbReference>
<keyword evidence="1 3" id="KW-0479">Metal-binding</keyword>
<sequence length="503" mass="57384">MADQHWINFIQLFGIGANYPRKQSLPAIICFYFLVISPVVAATNKTAVIDVYRQGKRVGQPSLVTSSASESDSLLASNVQGRFAGVGKAKNADGRLHLVPNDCSDSSFARLPTDWIAVFHYGEGTGNSVDELSARCSVIDRMQKALMFGASAIIILTLNPKLLKELDTKQMFSCPVIIVDAVENVTNFVNVLKRYGYKTMIIIIHVHFPQITLWSACGRRTNGHSYTEWDGVVCIGNSQDNDAKVSPESFWNFFYSAVFILLLLLALKSRRIDEWGDNESELETSLRQLAYQALSVMKTKKCRDTSGIDICAICLERFYPKQKLRVLPCYHEYHTKCVDPWLVKNRTCPLCKLNIVDACVVTDEIKGVSNKTQLQHPQKKHRNTPRVNTEQTPKEKHRNTPRENTEQTPTEKHRNTPRENTEQTPTEKHRNTPRENTEQTPTEKHRNTPRENTEQTPTEKLRNTPRENTEQTPTEKHRNTPRENTEQTPTEKHRNTPRENTEP</sequence>
<keyword evidence="7" id="KW-1185">Reference proteome</keyword>
<dbReference type="SUPFAM" id="SSF57850">
    <property type="entry name" value="RING/U-box"/>
    <property type="match status" value="1"/>
</dbReference>
<feature type="region of interest" description="Disordered" evidence="4">
    <location>
        <begin position="369"/>
        <end position="503"/>
    </location>
</feature>
<dbReference type="Gene3D" id="3.30.40.10">
    <property type="entry name" value="Zinc/RING finger domain, C3HC4 (zinc finger)"/>
    <property type="match status" value="1"/>
</dbReference>
<dbReference type="SMART" id="SM00184">
    <property type="entry name" value="RING"/>
    <property type="match status" value="1"/>
</dbReference>
<dbReference type="InterPro" id="IPR001841">
    <property type="entry name" value="Znf_RING"/>
</dbReference>
<evidence type="ECO:0000256" key="2">
    <source>
        <dbReference type="ARBA" id="ARBA00022833"/>
    </source>
</evidence>
<feature type="domain" description="RING-type" evidence="5">
    <location>
        <begin position="311"/>
        <end position="352"/>
    </location>
</feature>
<dbReference type="Gene3D" id="3.50.30.30">
    <property type="match status" value="1"/>
</dbReference>
<protein>
    <recommendedName>
        <fullName evidence="5">RING-type domain-containing protein</fullName>
    </recommendedName>
</protein>
<keyword evidence="2" id="KW-0862">Zinc</keyword>
<keyword evidence="1 3" id="KW-0863">Zinc-finger</keyword>